<proteinExistence type="predicted"/>
<dbReference type="InterPro" id="IPR023214">
    <property type="entry name" value="HAD_sf"/>
</dbReference>
<dbReference type="InterPro" id="IPR006379">
    <property type="entry name" value="HAD-SF_hydro_IIB"/>
</dbReference>
<dbReference type="RefSeq" id="WP_380015603.1">
    <property type="nucleotide sequence ID" value="NZ_JBHLYR010000063.1"/>
</dbReference>
<evidence type="ECO:0000313" key="2">
    <source>
        <dbReference type="Proteomes" id="UP001589733"/>
    </source>
</evidence>
<dbReference type="InterPro" id="IPR024197">
    <property type="entry name" value="TPP-like"/>
</dbReference>
<dbReference type="EMBL" id="JBHLYR010000063">
    <property type="protein sequence ID" value="MFB9994561.1"/>
    <property type="molecule type" value="Genomic_DNA"/>
</dbReference>
<dbReference type="GO" id="GO:0016787">
    <property type="term" value="F:hydrolase activity"/>
    <property type="evidence" value="ECO:0007669"/>
    <property type="project" value="UniProtKB-KW"/>
</dbReference>
<name>A0ABV6B482_9DEIO</name>
<keyword evidence="2" id="KW-1185">Reference proteome</keyword>
<organism evidence="1 2">
    <name type="scientific">Deinococcus oregonensis</name>
    <dbReference type="NCBI Taxonomy" id="1805970"/>
    <lineage>
        <taxon>Bacteria</taxon>
        <taxon>Thermotogati</taxon>
        <taxon>Deinococcota</taxon>
        <taxon>Deinococci</taxon>
        <taxon>Deinococcales</taxon>
        <taxon>Deinococcaceae</taxon>
        <taxon>Deinococcus</taxon>
    </lineage>
</organism>
<sequence length="260" mass="28357">MSGPTNQPAIVAFADLDDTLFQTLRKLPGIDPHTLTPATVSTRGEAHSFCTPAQAELLRLLACGGVTVIPVTGRDLAAMARVTLSFTSWKIVDHGLTLIAPDGEVETEWAGHVRVHLHDLQEALAAATAHLEARAQRLGCRLTRHHAHDLPFMTVLKHPDAHAEALEELQLRWEAFLTDQGLENLQIIANANNVSVLPRLLGKLEAVQHLRQRHFSDAVLTFGLGDSLSDLAFMSACDFAITPPRGQLLRAVNAARLPQR</sequence>
<dbReference type="InterPro" id="IPR036412">
    <property type="entry name" value="HAD-like_sf"/>
</dbReference>
<dbReference type="SUPFAM" id="SSF56784">
    <property type="entry name" value="HAD-like"/>
    <property type="match status" value="1"/>
</dbReference>
<dbReference type="Gene3D" id="3.40.50.1000">
    <property type="entry name" value="HAD superfamily/HAD-like"/>
    <property type="match status" value="1"/>
</dbReference>
<dbReference type="PIRSF" id="PIRSF030802">
    <property type="entry name" value="UCP030802"/>
    <property type="match status" value="1"/>
</dbReference>
<accession>A0ABV6B482</accession>
<dbReference type="Proteomes" id="UP001589733">
    <property type="component" value="Unassembled WGS sequence"/>
</dbReference>
<gene>
    <name evidence="1" type="ORF">ACFFLM_21620</name>
</gene>
<protein>
    <submittedName>
        <fullName evidence="1">HAD-IIB family hydrolase</fullName>
    </submittedName>
</protein>
<dbReference type="NCBIfam" id="TIGR01484">
    <property type="entry name" value="HAD-SF-IIB"/>
    <property type="match status" value="1"/>
</dbReference>
<keyword evidence="1" id="KW-0378">Hydrolase</keyword>
<reference evidence="1 2" key="1">
    <citation type="submission" date="2024-09" db="EMBL/GenBank/DDBJ databases">
        <authorList>
            <person name="Sun Q."/>
            <person name="Mori K."/>
        </authorList>
    </citation>
    <scope>NUCLEOTIDE SEQUENCE [LARGE SCALE GENOMIC DNA]</scope>
    <source>
        <strain evidence="1 2">JCM 13503</strain>
    </source>
</reference>
<comment type="caution">
    <text evidence="1">The sequence shown here is derived from an EMBL/GenBank/DDBJ whole genome shotgun (WGS) entry which is preliminary data.</text>
</comment>
<evidence type="ECO:0000313" key="1">
    <source>
        <dbReference type="EMBL" id="MFB9994561.1"/>
    </source>
</evidence>